<comment type="caution">
    <text evidence="2">The sequence shown here is derived from an EMBL/GenBank/DDBJ whole genome shotgun (WGS) entry which is preliminary data.</text>
</comment>
<feature type="signal peptide" evidence="1">
    <location>
        <begin position="1"/>
        <end position="16"/>
    </location>
</feature>
<organism evidence="2 3">
    <name type="scientific">Zosterops borbonicus</name>
    <dbReference type="NCBI Taxonomy" id="364589"/>
    <lineage>
        <taxon>Eukaryota</taxon>
        <taxon>Metazoa</taxon>
        <taxon>Chordata</taxon>
        <taxon>Craniata</taxon>
        <taxon>Vertebrata</taxon>
        <taxon>Euteleostomi</taxon>
        <taxon>Archelosauria</taxon>
        <taxon>Archosauria</taxon>
        <taxon>Dinosauria</taxon>
        <taxon>Saurischia</taxon>
        <taxon>Theropoda</taxon>
        <taxon>Coelurosauria</taxon>
        <taxon>Aves</taxon>
        <taxon>Neognathae</taxon>
        <taxon>Neoaves</taxon>
        <taxon>Telluraves</taxon>
        <taxon>Australaves</taxon>
        <taxon>Passeriformes</taxon>
        <taxon>Sylvioidea</taxon>
        <taxon>Zosteropidae</taxon>
        <taxon>Zosterops</taxon>
    </lineage>
</organism>
<keyword evidence="1" id="KW-0732">Signal</keyword>
<evidence type="ECO:0008006" key="4">
    <source>
        <dbReference type="Google" id="ProtNLM"/>
    </source>
</evidence>
<feature type="chain" id="PRO_5035432002" description="Secreted protein" evidence="1">
    <location>
        <begin position="17"/>
        <end position="89"/>
    </location>
</feature>
<protein>
    <recommendedName>
        <fullName evidence="4">Secreted protein</fullName>
    </recommendedName>
</protein>
<dbReference type="OrthoDB" id="9400546at2759"/>
<gene>
    <name evidence="2" type="ORF">HGM15179_002415</name>
</gene>
<keyword evidence="3" id="KW-1185">Reference proteome</keyword>
<sequence length="89" mass="9204">MLSTVGALVLLATADASQDAIGHLGHLGTLKLNMSQQCALAALNANRILGCIKSSVAIRMREVILPLSGEAPHGVLHPALGSQHKKGMD</sequence>
<evidence type="ECO:0000313" key="2">
    <source>
        <dbReference type="EMBL" id="TRZ24713.1"/>
    </source>
</evidence>
<reference evidence="2" key="1">
    <citation type="submission" date="2019-04" db="EMBL/GenBank/DDBJ databases">
        <title>Genome assembly of Zosterops borbonicus 15179.</title>
        <authorList>
            <person name="Leroy T."/>
            <person name="Anselmetti Y."/>
            <person name="Tilak M.-K."/>
            <person name="Nabholz B."/>
        </authorList>
    </citation>
    <scope>NUCLEOTIDE SEQUENCE</scope>
    <source>
        <strain evidence="2">HGM_15179</strain>
        <tissue evidence="2">Muscle</tissue>
    </source>
</reference>
<dbReference type="AlphaFoldDB" id="A0A8K1GV70"/>
<evidence type="ECO:0000256" key="1">
    <source>
        <dbReference type="SAM" id="SignalP"/>
    </source>
</evidence>
<name>A0A8K1GV70_9PASS</name>
<proteinExistence type="predicted"/>
<dbReference type="Proteomes" id="UP000796761">
    <property type="component" value="Unassembled WGS sequence"/>
</dbReference>
<dbReference type="EMBL" id="SWJQ01000042">
    <property type="protein sequence ID" value="TRZ24713.1"/>
    <property type="molecule type" value="Genomic_DNA"/>
</dbReference>
<accession>A0A8K1GV70</accession>
<evidence type="ECO:0000313" key="3">
    <source>
        <dbReference type="Proteomes" id="UP000796761"/>
    </source>
</evidence>